<reference evidence="12" key="1">
    <citation type="submission" date="2016-10" db="EMBL/GenBank/DDBJ databases">
        <authorList>
            <person name="Varghese N."/>
            <person name="Submissions S."/>
        </authorList>
    </citation>
    <scope>NUCLEOTIDE SEQUENCE [LARGE SCALE GENOMIC DNA]</scope>
    <source>
        <strain evidence="12">DSM 24536</strain>
    </source>
</reference>
<sequence>MKIKVCGMRDPDNIVDLAQLKPDYMGLIFYPQSKRFAGNPDKSVLSSLPDSIKLTGVFVNEKIEEIIQKVDEYDLNAVQLHGSESDLFCKQLRDMLNLRMPIKKIEIIKAFGIFPGFDFNELKPFNDVVDYFLFDTKTAAHGGSGIMFDWKILDQYKGQKPYFLSGGLSPENIPEISNLGLEYLYGIDLNSKFELEPGLKDINSLKSAFELVRI</sequence>
<dbReference type="OrthoDB" id="9786954at2"/>
<evidence type="ECO:0000256" key="6">
    <source>
        <dbReference type="ARBA" id="ARBA00022822"/>
    </source>
</evidence>
<dbReference type="GO" id="GO:0000162">
    <property type="term" value="P:L-tryptophan biosynthetic process"/>
    <property type="evidence" value="ECO:0007669"/>
    <property type="project" value="UniProtKB-UniRule"/>
</dbReference>
<evidence type="ECO:0000256" key="2">
    <source>
        <dbReference type="ARBA" id="ARBA00004664"/>
    </source>
</evidence>
<evidence type="ECO:0000256" key="3">
    <source>
        <dbReference type="ARBA" id="ARBA00012572"/>
    </source>
</evidence>
<evidence type="ECO:0000313" key="12">
    <source>
        <dbReference type="Proteomes" id="UP000199226"/>
    </source>
</evidence>
<dbReference type="CDD" id="cd00405">
    <property type="entry name" value="PRAI"/>
    <property type="match status" value="1"/>
</dbReference>
<evidence type="ECO:0000256" key="9">
    <source>
        <dbReference type="HAMAP-Rule" id="MF_00135"/>
    </source>
</evidence>
<comment type="similarity">
    <text evidence="9">Belongs to the TrpF family.</text>
</comment>
<accession>A0A1G9LZL5</accession>
<dbReference type="InterPro" id="IPR044643">
    <property type="entry name" value="TrpF_fam"/>
</dbReference>
<keyword evidence="7 9" id="KW-0057">Aromatic amino acid biosynthesis</keyword>
<keyword evidence="12" id="KW-1185">Reference proteome</keyword>
<dbReference type="HAMAP" id="MF_00135">
    <property type="entry name" value="PRAI"/>
    <property type="match status" value="1"/>
</dbReference>
<dbReference type="Proteomes" id="UP000199226">
    <property type="component" value="Unassembled WGS sequence"/>
</dbReference>
<dbReference type="STRING" id="990371.SAMN05421813_101165"/>
<evidence type="ECO:0000256" key="8">
    <source>
        <dbReference type="ARBA" id="ARBA00023235"/>
    </source>
</evidence>
<evidence type="ECO:0000313" key="11">
    <source>
        <dbReference type="EMBL" id="SDL67396.1"/>
    </source>
</evidence>
<organism evidence="11 12">
    <name type="scientific">Daejeonella rubra</name>
    <dbReference type="NCBI Taxonomy" id="990371"/>
    <lineage>
        <taxon>Bacteria</taxon>
        <taxon>Pseudomonadati</taxon>
        <taxon>Bacteroidota</taxon>
        <taxon>Sphingobacteriia</taxon>
        <taxon>Sphingobacteriales</taxon>
        <taxon>Sphingobacteriaceae</taxon>
        <taxon>Daejeonella</taxon>
    </lineage>
</organism>
<proteinExistence type="inferred from homology"/>
<gene>
    <name evidence="9" type="primary">trpF</name>
    <name evidence="11" type="ORF">SAMN05421813_101165</name>
</gene>
<keyword evidence="5 9" id="KW-0028">Amino-acid biosynthesis</keyword>
<comment type="pathway">
    <text evidence="2 9">Amino-acid biosynthesis; L-tryptophan biosynthesis; L-tryptophan from chorismate: step 3/5.</text>
</comment>
<dbReference type="Pfam" id="PF00697">
    <property type="entry name" value="PRAI"/>
    <property type="match status" value="1"/>
</dbReference>
<comment type="catalytic activity">
    <reaction evidence="1 9">
        <text>N-(5-phospho-beta-D-ribosyl)anthranilate = 1-(2-carboxyphenylamino)-1-deoxy-D-ribulose 5-phosphate</text>
        <dbReference type="Rhea" id="RHEA:21540"/>
        <dbReference type="ChEBI" id="CHEBI:18277"/>
        <dbReference type="ChEBI" id="CHEBI:58613"/>
        <dbReference type="EC" id="5.3.1.24"/>
    </reaction>
</comment>
<evidence type="ECO:0000256" key="5">
    <source>
        <dbReference type="ARBA" id="ARBA00022605"/>
    </source>
</evidence>
<dbReference type="GO" id="GO:0004640">
    <property type="term" value="F:phosphoribosylanthranilate isomerase activity"/>
    <property type="evidence" value="ECO:0007669"/>
    <property type="project" value="UniProtKB-UniRule"/>
</dbReference>
<keyword evidence="8 9" id="KW-0413">Isomerase</keyword>
<dbReference type="InterPro" id="IPR013785">
    <property type="entry name" value="Aldolase_TIM"/>
</dbReference>
<dbReference type="RefSeq" id="WP_090697811.1">
    <property type="nucleotide sequence ID" value="NZ_FNHH01000001.1"/>
</dbReference>
<dbReference type="Gene3D" id="3.20.20.70">
    <property type="entry name" value="Aldolase class I"/>
    <property type="match status" value="1"/>
</dbReference>
<dbReference type="InterPro" id="IPR011060">
    <property type="entry name" value="RibuloseP-bd_barrel"/>
</dbReference>
<dbReference type="PANTHER" id="PTHR42894:SF1">
    <property type="entry name" value="N-(5'-PHOSPHORIBOSYL)ANTHRANILATE ISOMERASE"/>
    <property type="match status" value="1"/>
</dbReference>
<dbReference type="PANTHER" id="PTHR42894">
    <property type="entry name" value="N-(5'-PHOSPHORIBOSYL)ANTHRANILATE ISOMERASE"/>
    <property type="match status" value="1"/>
</dbReference>
<dbReference type="SUPFAM" id="SSF51366">
    <property type="entry name" value="Ribulose-phoshate binding barrel"/>
    <property type="match status" value="1"/>
</dbReference>
<keyword evidence="6 9" id="KW-0822">Tryptophan biosynthesis</keyword>
<dbReference type="EMBL" id="FNHH01000001">
    <property type="protein sequence ID" value="SDL67396.1"/>
    <property type="molecule type" value="Genomic_DNA"/>
</dbReference>
<protein>
    <recommendedName>
        <fullName evidence="4 9">N-(5'-phosphoribosyl)anthranilate isomerase</fullName>
        <shortName evidence="9">PRAI</shortName>
        <ecNumber evidence="3 9">5.3.1.24</ecNumber>
    </recommendedName>
</protein>
<dbReference type="InterPro" id="IPR001240">
    <property type="entry name" value="PRAI_dom"/>
</dbReference>
<evidence type="ECO:0000256" key="7">
    <source>
        <dbReference type="ARBA" id="ARBA00023141"/>
    </source>
</evidence>
<evidence type="ECO:0000256" key="1">
    <source>
        <dbReference type="ARBA" id="ARBA00001164"/>
    </source>
</evidence>
<feature type="domain" description="N-(5'phosphoribosyl) anthranilate isomerase (PRAI)" evidence="10">
    <location>
        <begin position="4"/>
        <end position="209"/>
    </location>
</feature>
<dbReference type="AlphaFoldDB" id="A0A1G9LZL5"/>
<dbReference type="UniPathway" id="UPA00035">
    <property type="reaction ID" value="UER00042"/>
</dbReference>
<evidence type="ECO:0000256" key="4">
    <source>
        <dbReference type="ARBA" id="ARBA00022272"/>
    </source>
</evidence>
<name>A0A1G9LZL5_9SPHI</name>
<dbReference type="EC" id="5.3.1.24" evidence="3 9"/>
<evidence type="ECO:0000259" key="10">
    <source>
        <dbReference type="Pfam" id="PF00697"/>
    </source>
</evidence>